<dbReference type="GO" id="GO:0008311">
    <property type="term" value="F:double-stranded DNA 3'-5' DNA exonuclease activity"/>
    <property type="evidence" value="ECO:0007669"/>
    <property type="project" value="TreeGrafter"/>
</dbReference>
<keyword evidence="4" id="KW-0378">Hydrolase</keyword>
<feature type="domain" description="Endonuclease/exonuclease/phosphatase" evidence="9">
    <location>
        <begin position="4"/>
        <end position="247"/>
    </location>
</feature>
<dbReference type="GO" id="GO:0003677">
    <property type="term" value="F:DNA binding"/>
    <property type="evidence" value="ECO:0007669"/>
    <property type="project" value="InterPro"/>
</dbReference>
<evidence type="ECO:0000256" key="2">
    <source>
        <dbReference type="ARBA" id="ARBA00007092"/>
    </source>
</evidence>
<accession>A0A1M6BUV7</accession>
<dbReference type="SUPFAM" id="SSF56219">
    <property type="entry name" value="DNase I-like"/>
    <property type="match status" value="1"/>
</dbReference>
<keyword evidence="3 7" id="KW-0479">Metal-binding</keyword>
<comment type="similarity">
    <text evidence="2">Belongs to the DNA repair enzymes AP/ExoA family.</text>
</comment>
<feature type="active site" evidence="6">
    <location>
        <position position="108"/>
    </location>
</feature>
<dbReference type="InterPro" id="IPR020847">
    <property type="entry name" value="AP_endonuclease_F1_BS"/>
</dbReference>
<proteinExistence type="inferred from homology"/>
<dbReference type="PROSITE" id="PS00728">
    <property type="entry name" value="AP_NUCLEASE_F1_3"/>
    <property type="match status" value="1"/>
</dbReference>
<dbReference type="Proteomes" id="UP000184543">
    <property type="component" value="Unassembled WGS sequence"/>
</dbReference>
<dbReference type="Pfam" id="PF03372">
    <property type="entry name" value="Exo_endo_phos"/>
    <property type="match status" value="1"/>
</dbReference>
<feature type="site" description="Interaction with DNA substrate" evidence="8">
    <location>
        <position position="247"/>
    </location>
</feature>
<feature type="binding site" evidence="7">
    <location>
        <position position="7"/>
    </location>
    <ligand>
        <name>Mg(2+)</name>
        <dbReference type="ChEBI" id="CHEBI:18420"/>
        <label>1</label>
    </ligand>
</feature>
<dbReference type="InterPro" id="IPR020848">
    <property type="entry name" value="AP_endonuclease_F1_CS"/>
</dbReference>
<keyword evidence="7" id="KW-0464">Manganese</keyword>
<dbReference type="EMBL" id="FQYU01000001">
    <property type="protein sequence ID" value="SHI52572.1"/>
    <property type="molecule type" value="Genomic_DNA"/>
</dbReference>
<dbReference type="Gene3D" id="3.60.10.10">
    <property type="entry name" value="Endonuclease/exonuclease/phosphatase"/>
    <property type="match status" value="1"/>
</dbReference>
<reference evidence="11" key="1">
    <citation type="submission" date="2016-11" db="EMBL/GenBank/DDBJ databases">
        <authorList>
            <person name="Varghese N."/>
            <person name="Submissions S."/>
        </authorList>
    </citation>
    <scope>NUCLEOTIDE SEQUENCE [LARGE SCALE GENOMIC DNA]</scope>
    <source>
        <strain evidence="11">DSM 19858</strain>
    </source>
</reference>
<evidence type="ECO:0000256" key="6">
    <source>
        <dbReference type="PIRSR" id="PIRSR604808-1"/>
    </source>
</evidence>
<feature type="site" description="Transition state stabilizer" evidence="8">
    <location>
        <position position="149"/>
    </location>
</feature>
<dbReference type="GO" id="GO:0046872">
    <property type="term" value="F:metal ion binding"/>
    <property type="evidence" value="ECO:0007669"/>
    <property type="project" value="UniProtKB-KW"/>
</dbReference>
<feature type="binding site" evidence="7">
    <location>
        <position position="35"/>
    </location>
    <ligand>
        <name>Mg(2+)</name>
        <dbReference type="ChEBI" id="CHEBI:18420"/>
        <label>1</label>
    </ligand>
</feature>
<evidence type="ECO:0000256" key="1">
    <source>
        <dbReference type="ARBA" id="ARBA00001936"/>
    </source>
</evidence>
<dbReference type="GO" id="GO:0006284">
    <property type="term" value="P:base-excision repair"/>
    <property type="evidence" value="ECO:0007669"/>
    <property type="project" value="TreeGrafter"/>
</dbReference>
<dbReference type="STRING" id="192903.SAMN04488513_101546"/>
<feature type="site" description="Important for catalytic activity" evidence="8">
    <location>
        <position position="221"/>
    </location>
</feature>
<comment type="cofactor">
    <cofactor evidence="1">
        <name>Mn(2+)</name>
        <dbReference type="ChEBI" id="CHEBI:29035"/>
    </cofactor>
</comment>
<dbReference type="PROSITE" id="PS51435">
    <property type="entry name" value="AP_NUCLEASE_F1_4"/>
    <property type="match status" value="1"/>
</dbReference>
<dbReference type="InterPro" id="IPR005135">
    <property type="entry name" value="Endo/exonuclease/phosphatase"/>
</dbReference>
<dbReference type="CDD" id="cd09087">
    <property type="entry name" value="Ape1-like_AP-endo"/>
    <property type="match status" value="1"/>
</dbReference>
<feature type="active site" description="Proton acceptor" evidence="6">
    <location>
        <position position="247"/>
    </location>
</feature>
<dbReference type="PANTHER" id="PTHR22748">
    <property type="entry name" value="AP ENDONUCLEASE"/>
    <property type="match status" value="1"/>
</dbReference>
<evidence type="ECO:0000256" key="4">
    <source>
        <dbReference type="ARBA" id="ARBA00022801"/>
    </source>
</evidence>
<evidence type="ECO:0000256" key="3">
    <source>
        <dbReference type="ARBA" id="ARBA00022723"/>
    </source>
</evidence>
<dbReference type="GO" id="GO:0003906">
    <property type="term" value="F:DNA-(apurinic or apyrimidinic site) endonuclease activity"/>
    <property type="evidence" value="ECO:0007669"/>
    <property type="project" value="TreeGrafter"/>
</dbReference>
<dbReference type="OrthoDB" id="9803914at2"/>
<dbReference type="InterPro" id="IPR004808">
    <property type="entry name" value="AP_endonuc_1"/>
</dbReference>
<evidence type="ECO:0000256" key="5">
    <source>
        <dbReference type="ARBA" id="ARBA00022842"/>
    </source>
</evidence>
<dbReference type="AlphaFoldDB" id="A0A1M6BUV7"/>
<dbReference type="PANTHER" id="PTHR22748:SF6">
    <property type="entry name" value="DNA-(APURINIC OR APYRIMIDINIC SITE) ENDONUCLEASE"/>
    <property type="match status" value="1"/>
</dbReference>
<gene>
    <name evidence="10" type="ORF">SAMN04488513_101546</name>
</gene>
<feature type="binding site" evidence="7">
    <location>
        <position position="149"/>
    </location>
    <ligand>
        <name>Mg(2+)</name>
        <dbReference type="ChEBI" id="CHEBI:18420"/>
        <label>1</label>
    </ligand>
</feature>
<evidence type="ECO:0000256" key="7">
    <source>
        <dbReference type="PIRSR" id="PIRSR604808-2"/>
    </source>
</evidence>
<dbReference type="RefSeq" id="WP_072988111.1">
    <property type="nucleotide sequence ID" value="NZ_FQYU01000001.1"/>
</dbReference>
<evidence type="ECO:0000313" key="10">
    <source>
        <dbReference type="EMBL" id="SHI52572.1"/>
    </source>
</evidence>
<feature type="binding site" evidence="7">
    <location>
        <position position="147"/>
    </location>
    <ligand>
        <name>Mg(2+)</name>
        <dbReference type="ChEBI" id="CHEBI:18420"/>
        <label>1</label>
    </ligand>
</feature>
<dbReference type="PROSITE" id="PS00726">
    <property type="entry name" value="AP_NUCLEASE_F1_1"/>
    <property type="match status" value="1"/>
</dbReference>
<evidence type="ECO:0000313" key="11">
    <source>
        <dbReference type="Proteomes" id="UP000184543"/>
    </source>
</evidence>
<keyword evidence="11" id="KW-1185">Reference proteome</keyword>
<organism evidence="10 11">
    <name type="scientific">Pseudozobellia thermophila</name>
    <dbReference type="NCBI Taxonomy" id="192903"/>
    <lineage>
        <taxon>Bacteria</taxon>
        <taxon>Pseudomonadati</taxon>
        <taxon>Bacteroidota</taxon>
        <taxon>Flavobacteriia</taxon>
        <taxon>Flavobacteriales</taxon>
        <taxon>Flavobacteriaceae</taxon>
        <taxon>Pseudozobellia</taxon>
    </lineage>
</organism>
<feature type="active site" description="Proton donor/acceptor" evidence="6">
    <location>
        <position position="147"/>
    </location>
</feature>
<dbReference type="InterPro" id="IPR036691">
    <property type="entry name" value="Endo/exonu/phosph_ase_sf"/>
</dbReference>
<feature type="binding site" evidence="7">
    <location>
        <position position="247"/>
    </location>
    <ligand>
        <name>Mg(2+)</name>
        <dbReference type="ChEBI" id="CHEBI:18420"/>
        <label>1</label>
    </ligand>
</feature>
<feature type="binding site" evidence="7">
    <location>
        <position position="246"/>
    </location>
    <ligand>
        <name>Mg(2+)</name>
        <dbReference type="ChEBI" id="CHEBI:18420"/>
        <label>1</label>
    </ligand>
</feature>
<comment type="cofactor">
    <cofactor evidence="7">
        <name>Mg(2+)</name>
        <dbReference type="ChEBI" id="CHEBI:18420"/>
    </cofactor>
    <cofactor evidence="7">
        <name>Mn(2+)</name>
        <dbReference type="ChEBI" id="CHEBI:29035"/>
    </cofactor>
    <text evidence="7">Probably binds two magnesium or manganese ions per subunit.</text>
</comment>
<dbReference type="NCBIfam" id="TIGR00195">
    <property type="entry name" value="exoDNase_III"/>
    <property type="match status" value="1"/>
</dbReference>
<name>A0A1M6BUV7_9FLAO</name>
<evidence type="ECO:0000256" key="8">
    <source>
        <dbReference type="PIRSR" id="PIRSR604808-3"/>
    </source>
</evidence>
<evidence type="ECO:0000259" key="9">
    <source>
        <dbReference type="Pfam" id="PF03372"/>
    </source>
</evidence>
<dbReference type="NCBIfam" id="TIGR00633">
    <property type="entry name" value="xth"/>
    <property type="match status" value="1"/>
</dbReference>
<sequence length="256" mass="29050">MRLVSWNVNGIRASVKKGFADVVSRFDADIFCVQETKAQDDQVKEALAGVSDYELFCNSAEKKGYSGTAILSKKKPLTFTVDMGKEEHDAEGRITHAEYEEFHLVNVYVPNSGSGLKRLDYRAVWDKDFTAYLKELSQHKPLILTGDFNVAHTENDLANPKSNYNKTSGFTQVEIDGFDALLKELNLVDSFRTLHPTTFDKYTFWSMRGGARGRNVGWRIDYFLVSESLWPKVRSAQIHDQVMGSDHCPISLEIMF</sequence>
<dbReference type="GO" id="GO:0008081">
    <property type="term" value="F:phosphoric diester hydrolase activity"/>
    <property type="evidence" value="ECO:0007669"/>
    <property type="project" value="TreeGrafter"/>
</dbReference>
<protein>
    <submittedName>
        <fullName evidence="10">Exodeoxyribonuclease-3</fullName>
    </submittedName>
</protein>
<keyword evidence="5 7" id="KW-0460">Magnesium</keyword>